<evidence type="ECO:0000256" key="1">
    <source>
        <dbReference type="SAM" id="Phobius"/>
    </source>
</evidence>
<sequence length="82" mass="9417">MARSQWKWKKRVGVMHTWCLSASSGSQALSGNRPSQIRLSSLVVIIFLIAAAINATKTKVLNQRFCQPQEFRSFSRSWFEEK</sequence>
<evidence type="ECO:0000313" key="3">
    <source>
        <dbReference type="Proteomes" id="UP001054945"/>
    </source>
</evidence>
<keyword evidence="3" id="KW-1185">Reference proteome</keyword>
<feature type="transmembrane region" description="Helical" evidence="1">
    <location>
        <begin position="38"/>
        <end position="55"/>
    </location>
</feature>
<dbReference type="AlphaFoldDB" id="A0AAV4X593"/>
<dbReference type="EMBL" id="BPLR01017133">
    <property type="protein sequence ID" value="GIY88968.1"/>
    <property type="molecule type" value="Genomic_DNA"/>
</dbReference>
<keyword evidence="1" id="KW-0812">Transmembrane</keyword>
<comment type="caution">
    <text evidence="2">The sequence shown here is derived from an EMBL/GenBank/DDBJ whole genome shotgun (WGS) entry which is preliminary data.</text>
</comment>
<reference evidence="2 3" key="1">
    <citation type="submission" date="2021-06" db="EMBL/GenBank/DDBJ databases">
        <title>Caerostris extrusa draft genome.</title>
        <authorList>
            <person name="Kono N."/>
            <person name="Arakawa K."/>
        </authorList>
    </citation>
    <scope>NUCLEOTIDE SEQUENCE [LARGE SCALE GENOMIC DNA]</scope>
</reference>
<gene>
    <name evidence="2" type="ORF">CEXT_321421</name>
</gene>
<keyword evidence="1" id="KW-0472">Membrane</keyword>
<organism evidence="2 3">
    <name type="scientific">Caerostris extrusa</name>
    <name type="common">Bark spider</name>
    <name type="synonym">Caerostris bankana</name>
    <dbReference type="NCBI Taxonomy" id="172846"/>
    <lineage>
        <taxon>Eukaryota</taxon>
        <taxon>Metazoa</taxon>
        <taxon>Ecdysozoa</taxon>
        <taxon>Arthropoda</taxon>
        <taxon>Chelicerata</taxon>
        <taxon>Arachnida</taxon>
        <taxon>Araneae</taxon>
        <taxon>Araneomorphae</taxon>
        <taxon>Entelegynae</taxon>
        <taxon>Araneoidea</taxon>
        <taxon>Araneidae</taxon>
        <taxon>Caerostris</taxon>
    </lineage>
</organism>
<protein>
    <submittedName>
        <fullName evidence="2">Uncharacterized protein</fullName>
    </submittedName>
</protein>
<keyword evidence="1" id="KW-1133">Transmembrane helix</keyword>
<proteinExistence type="predicted"/>
<dbReference type="Proteomes" id="UP001054945">
    <property type="component" value="Unassembled WGS sequence"/>
</dbReference>
<name>A0AAV4X593_CAEEX</name>
<accession>A0AAV4X593</accession>
<evidence type="ECO:0000313" key="2">
    <source>
        <dbReference type="EMBL" id="GIY88968.1"/>
    </source>
</evidence>